<dbReference type="InterPro" id="IPR008638">
    <property type="entry name" value="FhaB/CdiA-like_TPS"/>
</dbReference>
<reference evidence="3 4" key="1">
    <citation type="submission" date="2016-01" db="EMBL/GenBank/DDBJ databases">
        <authorList>
            <person name="Brown R."/>
        </authorList>
    </citation>
    <scope>NUCLEOTIDE SEQUENCE [LARGE SCALE GENOMIC DNA]</scope>
    <source>
        <strain evidence="3">Sporomusa sphaeroides DSM 2875</strain>
    </source>
</reference>
<dbReference type="InterPro" id="IPR012334">
    <property type="entry name" value="Pectin_lyas_fold"/>
</dbReference>
<dbReference type="InterPro" id="IPR010069">
    <property type="entry name" value="CdiA_FHA1_rpt"/>
</dbReference>
<dbReference type="Pfam" id="PF05594">
    <property type="entry name" value="Fil_haemagg"/>
    <property type="match status" value="8"/>
</dbReference>
<feature type="region of interest" description="Disordered" evidence="1">
    <location>
        <begin position="1912"/>
        <end position="1933"/>
    </location>
</feature>
<dbReference type="InterPro" id="IPR011050">
    <property type="entry name" value="Pectin_lyase_fold/virulence"/>
</dbReference>
<sequence>MNFLSKGKQKIIAYLIIGALQCPNLAGYAAAVEPDASAGANAPAVTGQNGVPVVTIVKPNETGLSHNKFTDFNVGIPGLIFNNNAGNTAVASKLAGPVGPNTGLGGQAAAIILNEVTGGNISNLNGMMEVAGTKAAIIIANPNGITGNGFGFINTSRASLVTGTPNIVGGHIDSFTITGGRVTVEGSGNAPELDDATGKYVYEPVSKLDIMTRAAAINADLWAQDEINIITGASTVNYQTLAAAPIENPLADKPDIALDIAALGGMYAGKIQLVGTEKGLGYNIQGDIYANNSLAITNDGKITFIQNDKQYIEDGELYTDETGIVSDGGIRIAAAGDIENKGQLVARKDITISAAGAVTNEGIIQAGVPYEENEDNPDSVEITEPADLIMTGGGKIVNTGVLEASSKVMVAGEDTFSNSGQVTAGTDLNITAAGAVTSTGVLAADGAVILTGDKVKYTPLGVTGASVQVIQTNPDPEPEEPPDPEEQGPVTTAPDTPAIPDLPDIAENSAPAATVHVAKDDNLRLTADANAAGQYRPIIDKAANGVDLVQISEANANGVSRNLYTDFNIKSTGLILNNSEKYVKTELGGYIDRNMNIAGNGASVILNEVTSANNSILNGYLEVAGNKASVVIANANGISVNGLGFINTSNAVLATAKVSQWENGNITFGVPTSDLFLQGDGLNARTTTALSLITRQFTAEQSEIWANNLDITADGTLKNTGKISADQNITVRADRFTNTENGYIEAAGDIAVAVNQDVTQDAATLLAGGDITISGQQLQNKNNSMISGKGNIAIAVAGRVDNTKSIMRAEHNLALQAADFANTGTALVSYGQNGQFDLQNQMVNDNATIIGNGSTFIRAGAVENTNHAIINTGKDVNVQATRDIVQDHAVWTAGGDVDMEAASFSNTNNSFLAADGNVTVKTSGDILNDAATIRAGQTGSFAGDNITNQNQGAFLIDGALAGNAKKSFANTTGLIAAGSTASVTAQTINNTKNSVFYAGDDLTLTAVGTVLNQSSDIESRGNINIKAKELINEKEIFETAWIVTNQRISYKIPYSHMGGDYYNGMRTFNRIIHTGNITEETAGSHILANGNIDIEGNVANRYSTISAGKDLTITGDKLENLGYQGTIHHDDYGNNTYYWKYKKHRRAHIRCRMKYGTTILPYEDHNVYEQEVERLSVLSANGKVTLNATTIDNKTVEAGGEVITFKTKDNKADLTDKLSGAGNTELDISNLKINTLIFTLNQDPSAKYLVETNKQFADYHNFLSSDYLLDRVKADPAKVAKRLGDGYYEQKLVTEQLTGLTGKRFLDGYSSDLEQYKALMENGAVAAEEMGLTIGVGLTAEQVASLTSDIVWLVEETINGQKVLVPEVYLSSLRAEDLSESGALIIGGDIELYAKQDITNLGTIKADKTVVADAENITNLYGKIKGNDINLTAQETIQNISGEIRGQNDVSLTANDIVNQTETKTTTYRELEQTVIGDTALITAGSGSLSLEAKNDIVNHGAALSAGQDVTLKAGNNIDIASVAAEKHVAVTYPKSSVSLDTVTHQQSVIGGSNITIDAGQDINMSGALTAAEDKTTLTAGRDITISAVKDLDSLDSSVGRRGGSYFTRDKTVDETVVGTQLGAGQDITVQADRDLNVKGSGIASEQGKVELTGENVSISGETEYHERLHEEHREKVGFLSSTKTDIYDRQTLEAVAGSSISGDSVDITATGKDITISGSSVVADNDVTLKAKENITITSQEETSSSDYQKQVKKSGLLSGGGLSFSIGKEKQKDTYANQNIEQAGSIVGSIDGNVTIEAGKDVTAQASDVIAGQDISLTGETVTIESKDNTYNAQEKHEYKKSGLTVAIGGKTVEAVNKVVAPLERATQVKDERLAALYGYKVYDELTDKNTQKDLAGVKDPQKNFTVEVSLGSQKSESKSQSSTTLAQGSNVTAGGDVTIQATQDDINIHGSNVSGENVTLKAQENINITASDNTNTTDQTSKSSSGSIGVSISAGGISGINAGYNKAKGEVKENSTAYNPSSVTATDTLTLESGKDTNIIGSKVSGDTVKADVGENLNIESLQEKESYDEKNSSSGLSISVDLTKGGKTGIQGSTNKGKIQSDYESVTEQAGIYAGEGGFDIEVGGNTDLKGAVISSEADADKNRLSTDTLTWSDIENKAEYSASSSGYGLQNGSITPTPGIPVKGDADSTTNSAISPGTIIVGGKEINPENLNRDTSEALNALGKIFDKKTVQEKQELAALFGEMAYQYVGELAAKKQVEGEAARSLAESYEKKAQEARDANDLEKADLFTKLGEQYRSIEKENAPWKEGGAYKVGLHAIVGGFMAQLGGGSFAAGATGAAVNEAFAGELSKIKDSATRQWASAVIGAAASKAIGGDAQTGASTAVSGTVNNSFWDMTGGFAKGAAEGFIGDVEDTWNLITSPREQLKQLGEVAQAIWEIGKTPGGFSDLFSALGDEFKAQYQTILAIPDKDERDYQLGQLVGSGVYFAATSVGVPEKLAVKFPGLVSKVEKIKVLAGVSNYTGKIVWPNVPHANKTPGHWETIVQKAEMVAQRDDVTQVYVNKGLSNVTELNNIEPNRRPDIMVVRTDGKIDQYEVLSKTDDRNAIYDRLRDNQRILGDKAGEIHMLDPE</sequence>
<dbReference type="Gene3D" id="2.160.20.10">
    <property type="entry name" value="Single-stranded right-handed beta-helix, Pectin lyase-like"/>
    <property type="match status" value="2"/>
</dbReference>
<evidence type="ECO:0000259" key="2">
    <source>
        <dbReference type="SMART" id="SM00912"/>
    </source>
</evidence>
<evidence type="ECO:0000256" key="1">
    <source>
        <dbReference type="SAM" id="MobiDB-lite"/>
    </source>
</evidence>
<name>A0ABP2CH83_9FIRM</name>
<comment type="caution">
    <text evidence="3">The sequence shown here is derived from an EMBL/GenBank/DDBJ whole genome shotgun (WGS) entry which is preliminary data.</text>
</comment>
<dbReference type="InterPro" id="IPR008619">
    <property type="entry name" value="Filamentous_hemagglutn_rpt"/>
</dbReference>
<evidence type="ECO:0000313" key="4">
    <source>
        <dbReference type="Proteomes" id="UP000245702"/>
    </source>
</evidence>
<feature type="region of interest" description="Disordered" evidence="1">
    <location>
        <begin position="471"/>
        <end position="498"/>
    </location>
</feature>
<protein>
    <submittedName>
        <fullName evidence="3">Hemolysin</fullName>
    </submittedName>
</protein>
<feature type="domain" description="Filamentous haemagglutinin FhaB/tRNA nuclease CdiA-like TPS" evidence="2">
    <location>
        <begin position="543"/>
        <end position="663"/>
    </location>
</feature>
<gene>
    <name evidence="3" type="primary">shlA</name>
    <name evidence="3" type="ORF">SSPH_04300</name>
</gene>
<dbReference type="SUPFAM" id="SSF51126">
    <property type="entry name" value="Pectin lyase-like"/>
    <property type="match status" value="2"/>
</dbReference>
<feature type="compositionally biased region" description="Acidic residues" evidence="1">
    <location>
        <begin position="476"/>
        <end position="486"/>
    </location>
</feature>
<proteinExistence type="predicted"/>
<accession>A0ABP2CH83</accession>
<dbReference type="Pfam" id="PF13332">
    <property type="entry name" value="Fil_haemagg_2"/>
    <property type="match status" value="3"/>
</dbReference>
<feature type="domain" description="Filamentous haemagglutinin FhaB/tRNA nuclease CdiA-like TPS" evidence="2">
    <location>
        <begin position="48"/>
        <end position="170"/>
    </location>
</feature>
<dbReference type="Pfam" id="PF05860">
    <property type="entry name" value="TPS"/>
    <property type="match status" value="2"/>
</dbReference>
<dbReference type="SMART" id="SM00912">
    <property type="entry name" value="Haemagg_act"/>
    <property type="match status" value="2"/>
</dbReference>
<dbReference type="NCBIfam" id="TIGR01901">
    <property type="entry name" value="adhes_NPXG"/>
    <property type="match status" value="2"/>
</dbReference>
<evidence type="ECO:0000313" key="3">
    <source>
        <dbReference type="EMBL" id="CVK21608.1"/>
    </source>
</evidence>
<dbReference type="EMBL" id="FCOW01000040">
    <property type="protein sequence ID" value="CVK21608.1"/>
    <property type="molecule type" value="Genomic_DNA"/>
</dbReference>
<organism evidence="3 4">
    <name type="scientific">Sporomusa sphaeroides DSM 2875</name>
    <dbReference type="NCBI Taxonomy" id="1337886"/>
    <lineage>
        <taxon>Bacteria</taxon>
        <taxon>Bacillati</taxon>
        <taxon>Bacillota</taxon>
        <taxon>Negativicutes</taxon>
        <taxon>Selenomonadales</taxon>
        <taxon>Sporomusaceae</taxon>
        <taxon>Sporomusa</taxon>
    </lineage>
</organism>
<dbReference type="RefSeq" id="WP_075757762.1">
    <property type="nucleotide sequence ID" value="NZ_CP146991.1"/>
</dbReference>
<keyword evidence="4" id="KW-1185">Reference proteome</keyword>
<dbReference type="InterPro" id="IPR025157">
    <property type="entry name" value="Hemagglutinin_rpt"/>
</dbReference>
<feature type="compositionally biased region" description="Low complexity" evidence="1">
    <location>
        <begin position="1912"/>
        <end position="1928"/>
    </location>
</feature>
<dbReference type="NCBIfam" id="TIGR01731">
    <property type="entry name" value="fil_hemag_20aa"/>
    <property type="match status" value="8"/>
</dbReference>
<dbReference type="Proteomes" id="UP000245702">
    <property type="component" value="Unassembled WGS sequence"/>
</dbReference>